<feature type="region of interest" description="Disordered" evidence="1">
    <location>
        <begin position="265"/>
        <end position="288"/>
    </location>
</feature>
<evidence type="ECO:0000313" key="2">
    <source>
        <dbReference type="EMBL" id="CAB4943328.1"/>
    </source>
</evidence>
<dbReference type="Gene3D" id="2.150.10.10">
    <property type="entry name" value="Serralysin-like metalloprotease, C-terminal"/>
    <property type="match status" value="2"/>
</dbReference>
<dbReference type="Pfam" id="PF00353">
    <property type="entry name" value="HemolysinCabind"/>
    <property type="match status" value="2"/>
</dbReference>
<evidence type="ECO:0000256" key="1">
    <source>
        <dbReference type="SAM" id="MobiDB-lite"/>
    </source>
</evidence>
<dbReference type="PRINTS" id="PR00313">
    <property type="entry name" value="CABNDNGRPT"/>
</dbReference>
<sequence>MIRTTTLTTAALLGLALLVPTGAQAAADTCRGLPATIVGADNQRLVGTEGPDVIVTNGAQSLTALGGNDTICVTGTPVTAGQAIIDIDAGAGDDYVEASVQGRGTATTLGAGADTFISGNGAEHSVYAGTSRLASSTDIEADSIRITLGNASVTSGQPNTENRDTVGINDGTVVWSGRSSGPGPVTAAGRGNLVLGGITGSTVIDASRGGIGYATSESTSLAFTGFTGFTFSGGTAGDTLTFRGTDADERLEVFAPDGVERDVTMGGGDDFYGTNGTGTRSSKARGGTGHDEVLLALPKYDVTADLDGGRAVARKGRTKKVVKTTGFEDLSLTARRGVVDGTPASEQIIVAACRVNISGDRGKDFLAATDELDDVWPVRDCSRYSAYLSGGRGKDMLFGGPGNDRLIGGAGRDTLDGGSGRDVCQGEKRRGCERKI</sequence>
<gene>
    <name evidence="2" type="ORF">UFOPK3662_02065</name>
</gene>
<reference evidence="2" key="1">
    <citation type="submission" date="2020-05" db="EMBL/GenBank/DDBJ databases">
        <authorList>
            <person name="Chiriac C."/>
            <person name="Salcher M."/>
            <person name="Ghai R."/>
            <person name="Kavagutti S V."/>
        </authorList>
    </citation>
    <scope>NUCLEOTIDE SEQUENCE</scope>
</reference>
<proteinExistence type="predicted"/>
<dbReference type="InterPro" id="IPR018511">
    <property type="entry name" value="Hemolysin-typ_Ca-bd_CS"/>
</dbReference>
<protein>
    <submittedName>
        <fullName evidence="2">Unannotated protein</fullName>
    </submittedName>
</protein>
<dbReference type="AlphaFoldDB" id="A0A6J7JIC5"/>
<dbReference type="EMBL" id="CAFBMW010000016">
    <property type="protein sequence ID" value="CAB4943328.1"/>
    <property type="molecule type" value="Genomic_DNA"/>
</dbReference>
<dbReference type="InterPro" id="IPR011049">
    <property type="entry name" value="Serralysin-like_metalloprot_C"/>
</dbReference>
<dbReference type="PROSITE" id="PS00330">
    <property type="entry name" value="HEMOLYSIN_CALCIUM"/>
    <property type="match status" value="2"/>
</dbReference>
<dbReference type="InterPro" id="IPR001343">
    <property type="entry name" value="Hemolysn_Ca-bd"/>
</dbReference>
<dbReference type="GO" id="GO:0005509">
    <property type="term" value="F:calcium ion binding"/>
    <property type="evidence" value="ECO:0007669"/>
    <property type="project" value="InterPro"/>
</dbReference>
<dbReference type="SUPFAM" id="SSF51120">
    <property type="entry name" value="beta-Roll"/>
    <property type="match status" value="1"/>
</dbReference>
<accession>A0A6J7JIC5</accession>
<organism evidence="2">
    <name type="scientific">freshwater metagenome</name>
    <dbReference type="NCBI Taxonomy" id="449393"/>
    <lineage>
        <taxon>unclassified sequences</taxon>
        <taxon>metagenomes</taxon>
        <taxon>ecological metagenomes</taxon>
    </lineage>
</organism>
<name>A0A6J7JIC5_9ZZZZ</name>